<feature type="transmembrane region" description="Helical" evidence="1">
    <location>
        <begin position="6"/>
        <end position="26"/>
    </location>
</feature>
<keyword evidence="1" id="KW-0812">Transmembrane</keyword>
<accession>A0A6C0IVI8</accession>
<protein>
    <submittedName>
        <fullName evidence="2">Uncharacterized protein</fullName>
    </submittedName>
</protein>
<dbReference type="EMBL" id="MN740246">
    <property type="protein sequence ID" value="QHT95847.1"/>
    <property type="molecule type" value="Genomic_DNA"/>
</dbReference>
<evidence type="ECO:0000313" key="2">
    <source>
        <dbReference type="EMBL" id="QHT95847.1"/>
    </source>
</evidence>
<organism evidence="2">
    <name type="scientific">viral metagenome</name>
    <dbReference type="NCBI Taxonomy" id="1070528"/>
    <lineage>
        <taxon>unclassified sequences</taxon>
        <taxon>metagenomes</taxon>
        <taxon>organismal metagenomes</taxon>
    </lineage>
</organism>
<name>A0A6C0IVI8_9ZZZZ</name>
<sequence>MKDKVIGSSILLLVILILGLFLAPFIKKKVNEGFRPVYKFKSNDLATPGEFPVSVDQAILNDYPLIGKNDVSNDSASEMWWKYPIFGVSSFKQLTNNLRYFKNPDIGICTRPEFCGALYHDIKNKSNVVMPLPEAEEGEGARVGYYRTEPNKLFWSIPTNENILY</sequence>
<reference evidence="2" key="1">
    <citation type="journal article" date="2020" name="Nature">
        <title>Giant virus diversity and host interactions through global metagenomics.</title>
        <authorList>
            <person name="Schulz F."/>
            <person name="Roux S."/>
            <person name="Paez-Espino D."/>
            <person name="Jungbluth S."/>
            <person name="Walsh D.A."/>
            <person name="Denef V.J."/>
            <person name="McMahon K.D."/>
            <person name="Konstantinidis K.T."/>
            <person name="Eloe-Fadrosh E.A."/>
            <person name="Kyrpides N.C."/>
            <person name="Woyke T."/>
        </authorList>
    </citation>
    <scope>NUCLEOTIDE SEQUENCE</scope>
    <source>
        <strain evidence="2">GVMAG-M-3300024301-20</strain>
    </source>
</reference>
<keyword evidence="1" id="KW-0472">Membrane</keyword>
<dbReference type="AlphaFoldDB" id="A0A6C0IVI8"/>
<keyword evidence="1" id="KW-1133">Transmembrane helix</keyword>
<proteinExistence type="predicted"/>
<evidence type="ECO:0000256" key="1">
    <source>
        <dbReference type="SAM" id="Phobius"/>
    </source>
</evidence>